<feature type="signal peptide" evidence="2">
    <location>
        <begin position="1"/>
        <end position="24"/>
    </location>
</feature>
<proteinExistence type="predicted"/>
<evidence type="ECO:0000313" key="3">
    <source>
        <dbReference type="EMBL" id="EHJ60821.1"/>
    </source>
</evidence>
<protein>
    <recommendedName>
        <fullName evidence="5">RcnB family protein</fullName>
    </recommendedName>
</protein>
<dbReference type="PATRIC" id="fig|1088721.3.peg.2183"/>
<keyword evidence="2" id="KW-0732">Signal</keyword>
<evidence type="ECO:0000256" key="1">
    <source>
        <dbReference type="SAM" id="MobiDB-lite"/>
    </source>
</evidence>
<keyword evidence="4" id="KW-1185">Reference proteome</keyword>
<accession>G6ECY2</accession>
<feature type="region of interest" description="Disordered" evidence="1">
    <location>
        <begin position="25"/>
        <end position="161"/>
    </location>
</feature>
<dbReference type="AlphaFoldDB" id="G6ECY2"/>
<feature type="compositionally biased region" description="Basic and acidic residues" evidence="1">
    <location>
        <begin position="103"/>
        <end position="115"/>
    </location>
</feature>
<dbReference type="STRING" id="1088721.JI59_09080"/>
<organism evidence="3 4">
    <name type="scientific">Novosphingobium pentaromativorans US6-1</name>
    <dbReference type="NCBI Taxonomy" id="1088721"/>
    <lineage>
        <taxon>Bacteria</taxon>
        <taxon>Pseudomonadati</taxon>
        <taxon>Pseudomonadota</taxon>
        <taxon>Alphaproteobacteria</taxon>
        <taxon>Sphingomonadales</taxon>
        <taxon>Sphingomonadaceae</taxon>
        <taxon>Novosphingobium</taxon>
    </lineage>
</organism>
<name>G6ECY2_9SPHN</name>
<dbReference type="Proteomes" id="UP000004030">
    <property type="component" value="Unassembled WGS sequence"/>
</dbReference>
<dbReference type="eggNOG" id="ENOG503019G">
    <property type="taxonomic scope" value="Bacteria"/>
</dbReference>
<dbReference type="KEGG" id="npn:JI59_09080"/>
<dbReference type="EMBL" id="AGFM01000030">
    <property type="protein sequence ID" value="EHJ60821.1"/>
    <property type="molecule type" value="Genomic_DNA"/>
</dbReference>
<comment type="caution">
    <text evidence="3">The sequence shown here is derived from an EMBL/GenBank/DDBJ whole genome shotgun (WGS) entry which is preliminary data.</text>
</comment>
<evidence type="ECO:0008006" key="5">
    <source>
        <dbReference type="Google" id="ProtNLM"/>
    </source>
</evidence>
<evidence type="ECO:0000256" key="2">
    <source>
        <dbReference type="SAM" id="SignalP"/>
    </source>
</evidence>
<gene>
    <name evidence="3" type="ORF">NSU_2203</name>
</gene>
<feature type="compositionally biased region" description="Basic and acidic residues" evidence="1">
    <location>
        <begin position="124"/>
        <end position="138"/>
    </location>
</feature>
<sequence>MQMMQRIFIGSVASLALIAGAASAAPGGNDHGSDHGSGHGKAQGGGRETVQGNAKGPQNDHKGPPASRPDNKPDKPQSGGNAHVQAKQDRAAMQASHPTMRSPVHDAPAKAEKHQQAGNGAQHMAERKVDRKADDNHPGNKGAKAVAAGPRPPQRKDVKRVSYKGHGGKKFIVPTNDRVHVITDRRIFDWASLERRHAYDGCPPGLAKKYNGCTPPGLARPRDVSWVDPAWYFSDYDRSYRYRYADGYMLRLGAGDSILSYIPLLGGALGIGQTWPSAYQPVTLPSYYDSYYDLGPASGYRYYDDTIYRVDPDTSSIRSVAALLTGNDIRIGQPMPMGYDVYNVPYDYRDQYYDGPEAMYRYSDGYVYQIDPTTRLVQAAIELLV</sequence>
<feature type="compositionally biased region" description="Basic and acidic residues" evidence="1">
    <location>
        <begin position="58"/>
        <end position="75"/>
    </location>
</feature>
<evidence type="ECO:0000313" key="4">
    <source>
        <dbReference type="Proteomes" id="UP000004030"/>
    </source>
</evidence>
<feature type="chain" id="PRO_5003487962" description="RcnB family protein" evidence="2">
    <location>
        <begin position="25"/>
        <end position="385"/>
    </location>
</feature>
<reference evidence="3 4" key="1">
    <citation type="journal article" date="2012" name="J. Bacteriol.">
        <title>Genome sequence of benzo(a)pyrene-degrading bacterium Novosphingobium pentaromativorans US6-1.</title>
        <authorList>
            <person name="Luo Y.R."/>
            <person name="Kang S.G."/>
            <person name="Kim S.J."/>
            <person name="Kim M.R."/>
            <person name="Li N."/>
            <person name="Lee J.H."/>
            <person name="Kwon K.K."/>
        </authorList>
    </citation>
    <scope>NUCLEOTIDE SEQUENCE [LARGE SCALE GENOMIC DNA]</scope>
    <source>
        <strain evidence="3 4">US6-1</strain>
    </source>
</reference>